<dbReference type="PANTHER" id="PTHR24173">
    <property type="entry name" value="ANKYRIN REPEAT CONTAINING"/>
    <property type="match status" value="1"/>
</dbReference>
<evidence type="ECO:0000256" key="1">
    <source>
        <dbReference type="ARBA" id="ARBA00022737"/>
    </source>
</evidence>
<dbReference type="InterPro" id="IPR006311">
    <property type="entry name" value="TAT_signal"/>
</dbReference>
<dbReference type="HOGENOM" id="CLU_000134_18_13_4"/>
<dbReference type="RefSeq" id="WP_012345186.1">
    <property type="nucleotide sequence ID" value="NC_010524.1"/>
</dbReference>
<dbReference type="Pfam" id="PF12796">
    <property type="entry name" value="Ank_2"/>
    <property type="match status" value="2"/>
</dbReference>
<evidence type="ECO:0000313" key="5">
    <source>
        <dbReference type="EMBL" id="ACB32424.1"/>
    </source>
</evidence>
<dbReference type="PROSITE" id="PS50088">
    <property type="entry name" value="ANK_REPEAT"/>
    <property type="match status" value="2"/>
</dbReference>
<evidence type="ECO:0000256" key="4">
    <source>
        <dbReference type="SAM" id="SignalP"/>
    </source>
</evidence>
<dbReference type="SMART" id="SM00248">
    <property type="entry name" value="ANK"/>
    <property type="match status" value="5"/>
</dbReference>
<dbReference type="Proteomes" id="UP000001693">
    <property type="component" value="Chromosome"/>
</dbReference>
<evidence type="ECO:0000256" key="3">
    <source>
        <dbReference type="PROSITE-ProRule" id="PRU00023"/>
    </source>
</evidence>
<protein>
    <submittedName>
        <fullName evidence="5">Ankyrin</fullName>
    </submittedName>
</protein>
<feature type="repeat" description="ANK" evidence="3">
    <location>
        <begin position="77"/>
        <end position="109"/>
    </location>
</feature>
<dbReference type="KEGG" id="lch:Lcho_0149"/>
<dbReference type="STRING" id="395495.Lcho_0149"/>
<dbReference type="eggNOG" id="COG0666">
    <property type="taxonomic scope" value="Bacteria"/>
</dbReference>
<dbReference type="InterPro" id="IPR036770">
    <property type="entry name" value="Ankyrin_rpt-contain_sf"/>
</dbReference>
<evidence type="ECO:0000313" key="6">
    <source>
        <dbReference type="Proteomes" id="UP000001693"/>
    </source>
</evidence>
<feature type="signal peptide" evidence="4">
    <location>
        <begin position="1"/>
        <end position="26"/>
    </location>
</feature>
<keyword evidence="2 3" id="KW-0040">ANK repeat</keyword>
<reference evidence="5 6" key="1">
    <citation type="submission" date="2008-03" db="EMBL/GenBank/DDBJ databases">
        <title>Complete sequence of Leptothrix cholodnii SP-6.</title>
        <authorList>
            <consortium name="US DOE Joint Genome Institute"/>
            <person name="Copeland A."/>
            <person name="Lucas S."/>
            <person name="Lapidus A."/>
            <person name="Glavina del Rio T."/>
            <person name="Dalin E."/>
            <person name="Tice H."/>
            <person name="Bruce D."/>
            <person name="Goodwin L."/>
            <person name="Pitluck S."/>
            <person name="Chertkov O."/>
            <person name="Brettin T."/>
            <person name="Detter J.C."/>
            <person name="Han C."/>
            <person name="Kuske C.R."/>
            <person name="Schmutz J."/>
            <person name="Larimer F."/>
            <person name="Land M."/>
            <person name="Hauser L."/>
            <person name="Kyrpides N."/>
            <person name="Lykidis A."/>
            <person name="Emerson D."/>
            <person name="Richardson P."/>
        </authorList>
    </citation>
    <scope>NUCLEOTIDE SEQUENCE [LARGE SCALE GENOMIC DNA]</scope>
    <source>
        <strain evidence="6">ATCC 51168 / LMG 8142 / SP-6</strain>
    </source>
</reference>
<dbReference type="Gene3D" id="1.25.40.20">
    <property type="entry name" value="Ankyrin repeat-containing domain"/>
    <property type="match status" value="1"/>
</dbReference>
<dbReference type="InterPro" id="IPR002110">
    <property type="entry name" value="Ankyrin_rpt"/>
</dbReference>
<accession>B1Y6U6</accession>
<dbReference type="SUPFAM" id="SSF48403">
    <property type="entry name" value="Ankyrin repeat"/>
    <property type="match status" value="1"/>
</dbReference>
<proteinExistence type="predicted"/>
<dbReference type="EMBL" id="CP001013">
    <property type="protein sequence ID" value="ACB32424.1"/>
    <property type="molecule type" value="Genomic_DNA"/>
</dbReference>
<keyword evidence="1" id="KW-0677">Repeat</keyword>
<gene>
    <name evidence="5" type="ordered locus">Lcho_0149</name>
</gene>
<feature type="chain" id="PRO_5002773416" evidence="4">
    <location>
        <begin position="27"/>
        <end position="237"/>
    </location>
</feature>
<sequence length="237" mass="24776" precursor="true">MRHPNLTDRALLAALAALLGAMPAAAQVGPAEAEIAAYARSAETALHAAAQRGDLPALRALLARPDAAVRIKARDGHGRTALHVATFARQREAIRLLAGAGTDLGALENDRYDAVTIAAVADDETTLRVLLELGASAKLVTSRYDGTALIAAAHLGHDGVVRQLIAAGAPLDHVNNLHWTALIEAVVLGDGGPRHQATVRALVEAGADRSLKDRHGRTALELARERGYAELVRLLGA</sequence>
<dbReference type="PROSITE" id="PS51318">
    <property type="entry name" value="TAT"/>
    <property type="match status" value="1"/>
</dbReference>
<feature type="repeat" description="ANK" evidence="3">
    <location>
        <begin position="144"/>
        <end position="176"/>
    </location>
</feature>
<dbReference type="PANTHER" id="PTHR24173:SF74">
    <property type="entry name" value="ANKYRIN REPEAT DOMAIN-CONTAINING PROTEIN 16"/>
    <property type="match status" value="1"/>
</dbReference>
<keyword evidence="6" id="KW-1185">Reference proteome</keyword>
<organism evidence="5 6">
    <name type="scientific">Leptothrix cholodnii (strain ATCC 51168 / LMG 8142 / SP-6)</name>
    <name type="common">Leptothrix discophora (strain SP-6)</name>
    <dbReference type="NCBI Taxonomy" id="395495"/>
    <lineage>
        <taxon>Bacteria</taxon>
        <taxon>Pseudomonadati</taxon>
        <taxon>Pseudomonadota</taxon>
        <taxon>Betaproteobacteria</taxon>
        <taxon>Burkholderiales</taxon>
        <taxon>Sphaerotilaceae</taxon>
        <taxon>Leptothrix</taxon>
    </lineage>
</organism>
<name>B1Y6U6_LEPCP</name>
<dbReference type="OrthoDB" id="9812708at2"/>
<keyword evidence="4" id="KW-0732">Signal</keyword>
<evidence type="ECO:0000256" key="2">
    <source>
        <dbReference type="ARBA" id="ARBA00023043"/>
    </source>
</evidence>
<dbReference type="PROSITE" id="PS50297">
    <property type="entry name" value="ANK_REP_REGION"/>
    <property type="match status" value="1"/>
</dbReference>
<dbReference type="AlphaFoldDB" id="B1Y6U6"/>